<organism evidence="4 5">
    <name type="scientific">Cryptolaemus montrouzieri</name>
    <dbReference type="NCBI Taxonomy" id="559131"/>
    <lineage>
        <taxon>Eukaryota</taxon>
        <taxon>Metazoa</taxon>
        <taxon>Ecdysozoa</taxon>
        <taxon>Arthropoda</taxon>
        <taxon>Hexapoda</taxon>
        <taxon>Insecta</taxon>
        <taxon>Pterygota</taxon>
        <taxon>Neoptera</taxon>
        <taxon>Endopterygota</taxon>
        <taxon>Coleoptera</taxon>
        <taxon>Polyphaga</taxon>
        <taxon>Cucujiformia</taxon>
        <taxon>Coccinelloidea</taxon>
        <taxon>Coccinellidae</taxon>
        <taxon>Scymninae</taxon>
        <taxon>Scymnini</taxon>
        <taxon>Cryptolaemus</taxon>
    </lineage>
</organism>
<keyword evidence="5" id="KW-1185">Reference proteome</keyword>
<name>A0ABD2NKV9_9CUCU</name>
<gene>
    <name evidence="4" type="ORF">HHI36_016683</name>
</gene>
<evidence type="ECO:0000256" key="1">
    <source>
        <dbReference type="ARBA" id="ARBA00022737"/>
    </source>
</evidence>
<proteinExistence type="predicted"/>
<dbReference type="Proteomes" id="UP001516400">
    <property type="component" value="Unassembled WGS sequence"/>
</dbReference>
<evidence type="ECO:0000313" key="5">
    <source>
        <dbReference type="Proteomes" id="UP001516400"/>
    </source>
</evidence>
<sequence>MKDFKKKKSDIAIDKKRDIPKERTYVSKEVATSITILESPEISIVTEALLFLSKYADLHDENLIYLQKNGILPKLLGLLQKPIPIIRLSLRLISILLTKNDAVYELDNEKYDDVLLEITDMFVNNPDAPTKEFCAGILAKLAKSTRIVSLIFKSDLYTPIFQLIRNSTNPVLLVNVLELFYNLLDAPTAISILPTDKAFEPHVLIERMKEFDPNMTQWILEIFKRLTYVSMDQIMNLLKECQFVENMFRILFDPSRAIYYPITFEIITNCLQNPITSSYFVESLEFLEFCKWSKTCSGIYLLSCAVILEKVTNIPEIKQMLFDLSIEDSLLYNLRSKDKKVLAITCNGISNLTTHRYCCEKMLTPVVIREILKLMELTDNSPTTYNEIAVKTLYSFSKRNMRTLNLLEAYNGFDIVMKYFHSGLHNIPVKTYQQILEIVILMLGTPIGQQASITTDFLTTLIKGLQFDNEETNLLCLEIMMYSINQKSFRDHFIAMGGPGIMVNLLKASKSQTLFKNILIFIHNNLVYRKMAEVFLNQNLVLVMKNIPREIKEEVPLISRCLNLLYTLFLPLKFFETGRLEVADKFNNRFYLINLPWDHPFPCLEVLESQYMCTRKTIYLIDYRVEKSEISKGSLTSLNGKQSKISKRSSNQRLSVGSKSQTDFDPYKLACDPYLMDYILYMRNHLSKDLNVEDQVKIIAIFVDAQLCGPREDYTHPQKLHSFKLHVESLKKKLESNIIPIGFLKVGFHCERSLLFKALCDKVCIPCTLVRGNDAIYWNEVPLIRPGRNRGNLQYYVVDLMEHIGELYPVGSRDANCYCNIN</sequence>
<dbReference type="EMBL" id="JABFTP020000124">
    <property type="protein sequence ID" value="KAL3279169.1"/>
    <property type="molecule type" value="Genomic_DNA"/>
</dbReference>
<keyword evidence="1" id="KW-0677">Repeat</keyword>
<feature type="region of interest" description="Disordered" evidence="2">
    <location>
        <begin position="641"/>
        <end position="660"/>
    </location>
</feature>
<protein>
    <recommendedName>
        <fullName evidence="3">EDR1/CTR1/ARMC3-like peptidase-like domain-containing protein</fullName>
    </recommendedName>
</protein>
<dbReference type="InterPro" id="IPR055164">
    <property type="entry name" value="EDR1/CTR1/ARMC3-like_pept-like"/>
</dbReference>
<evidence type="ECO:0000259" key="3">
    <source>
        <dbReference type="Pfam" id="PF14381"/>
    </source>
</evidence>
<dbReference type="SUPFAM" id="SSF48371">
    <property type="entry name" value="ARM repeat"/>
    <property type="match status" value="1"/>
</dbReference>
<feature type="domain" description="EDR1/CTR1/ARMC3-like peptidase-like" evidence="3">
    <location>
        <begin position="686"/>
        <end position="807"/>
    </location>
</feature>
<evidence type="ECO:0000313" key="4">
    <source>
        <dbReference type="EMBL" id="KAL3279169.1"/>
    </source>
</evidence>
<reference evidence="4 5" key="1">
    <citation type="journal article" date="2021" name="BMC Biol.">
        <title>Horizontally acquired antibacterial genes associated with adaptive radiation of ladybird beetles.</title>
        <authorList>
            <person name="Li H.S."/>
            <person name="Tang X.F."/>
            <person name="Huang Y.H."/>
            <person name="Xu Z.Y."/>
            <person name="Chen M.L."/>
            <person name="Du X.Y."/>
            <person name="Qiu B.Y."/>
            <person name="Chen P.T."/>
            <person name="Zhang W."/>
            <person name="Slipinski A."/>
            <person name="Escalona H.E."/>
            <person name="Waterhouse R.M."/>
            <person name="Zwick A."/>
            <person name="Pang H."/>
        </authorList>
    </citation>
    <scope>NUCLEOTIDE SEQUENCE [LARGE SCALE GENOMIC DNA]</scope>
    <source>
        <strain evidence="4">SYSU2018</strain>
    </source>
</reference>
<dbReference type="PANTHER" id="PTHR46618">
    <property type="entry name" value="ARMADILLO REPEAT-CONTAINING PROTEIN 3"/>
    <property type="match status" value="1"/>
</dbReference>
<dbReference type="InterPro" id="IPR016024">
    <property type="entry name" value="ARM-type_fold"/>
</dbReference>
<evidence type="ECO:0000256" key="2">
    <source>
        <dbReference type="SAM" id="MobiDB-lite"/>
    </source>
</evidence>
<dbReference type="InterPro" id="IPR052441">
    <property type="entry name" value="Armadillo-Ser/Thr_Kinase"/>
</dbReference>
<dbReference type="Gene3D" id="1.25.10.10">
    <property type="entry name" value="Leucine-rich Repeat Variant"/>
    <property type="match status" value="2"/>
</dbReference>
<dbReference type="PANTHER" id="PTHR46618:SF1">
    <property type="entry name" value="ARMADILLO REPEAT-CONTAINING PROTEIN 3"/>
    <property type="match status" value="1"/>
</dbReference>
<dbReference type="Pfam" id="PF14381">
    <property type="entry name" value="EDR1_CTR1_ARMC3_pept"/>
    <property type="match status" value="1"/>
</dbReference>
<comment type="caution">
    <text evidence="4">The sequence shown here is derived from an EMBL/GenBank/DDBJ whole genome shotgun (WGS) entry which is preliminary data.</text>
</comment>
<dbReference type="AlphaFoldDB" id="A0ABD2NKV9"/>
<dbReference type="InterPro" id="IPR011989">
    <property type="entry name" value="ARM-like"/>
</dbReference>
<accession>A0ABD2NKV9</accession>